<evidence type="ECO:0000256" key="4">
    <source>
        <dbReference type="ARBA" id="ARBA00022692"/>
    </source>
</evidence>
<evidence type="ECO:0000256" key="3">
    <source>
        <dbReference type="ARBA" id="ARBA00022475"/>
    </source>
</evidence>
<dbReference type="PATRIC" id="fig|1227455.4.peg.1979"/>
<organism evidence="8 9">
    <name type="scientific">Halococcus saccharolyticus DSM 5350</name>
    <dbReference type="NCBI Taxonomy" id="1227455"/>
    <lineage>
        <taxon>Archaea</taxon>
        <taxon>Methanobacteriati</taxon>
        <taxon>Methanobacteriota</taxon>
        <taxon>Stenosarchaea group</taxon>
        <taxon>Halobacteria</taxon>
        <taxon>Halobacteriales</taxon>
        <taxon>Halococcaceae</taxon>
        <taxon>Halococcus</taxon>
    </lineage>
</organism>
<keyword evidence="4 7" id="KW-0812">Transmembrane</keyword>
<proteinExistence type="predicted"/>
<evidence type="ECO:0000256" key="6">
    <source>
        <dbReference type="ARBA" id="ARBA00023136"/>
    </source>
</evidence>
<feature type="transmembrane region" description="Helical" evidence="7">
    <location>
        <begin position="65"/>
        <end position="84"/>
    </location>
</feature>
<dbReference type="RefSeq" id="WP_006077784.1">
    <property type="nucleotide sequence ID" value="NZ_AOMD01000021.1"/>
</dbReference>
<keyword evidence="6 7" id="KW-0472">Membrane</keyword>
<keyword evidence="5 7" id="KW-1133">Transmembrane helix</keyword>
<name>M0MHU8_9EURY</name>
<feature type="transmembrane region" description="Helical" evidence="7">
    <location>
        <begin position="228"/>
        <end position="247"/>
    </location>
</feature>
<keyword evidence="2" id="KW-0813">Transport</keyword>
<evidence type="ECO:0000313" key="8">
    <source>
        <dbReference type="EMBL" id="EMA44913.1"/>
    </source>
</evidence>
<dbReference type="OrthoDB" id="147743at2157"/>
<dbReference type="GO" id="GO:0016020">
    <property type="term" value="C:membrane"/>
    <property type="evidence" value="ECO:0007669"/>
    <property type="project" value="UniProtKB-SubCell"/>
</dbReference>
<protein>
    <submittedName>
        <fullName evidence="8">Auxin efflux carrier</fullName>
    </submittedName>
</protein>
<dbReference type="InterPro" id="IPR004776">
    <property type="entry name" value="Mem_transp_PIN-like"/>
</dbReference>
<keyword evidence="3" id="KW-1003">Cell membrane</keyword>
<feature type="transmembrane region" description="Helical" evidence="7">
    <location>
        <begin position="34"/>
        <end position="53"/>
    </location>
</feature>
<sequence length="321" mass="32741">MSLLSIFASAILPIVTIAAVGFVLGRVRSIAVDPLNTVTIYVLAPALVFHSIATTDIGGETLVKLVVGVVGFILVMAMAAEIVGRALGEDEPIRSALVLVSSFSNCGNFGIPLSAFAFGVVGRATAVVYLVGQSVVVYTVGVYLASRSGGDGGFGSVKRVFELPLVYAVVLAALVRWLGVVPPADGTTMETLKLVGDAAIPLMLLLVGIQLANTNYGTAVARVGTANALKLVIAPVVGFAIAALLGFENTTVARVFVLECAAPAAITPLILVIEMGSDRSVGGVTAPEYVSAAVLTTTLASVPVLTGVIAVLETDLVGSFL</sequence>
<evidence type="ECO:0000256" key="5">
    <source>
        <dbReference type="ARBA" id="ARBA00022989"/>
    </source>
</evidence>
<evidence type="ECO:0000256" key="1">
    <source>
        <dbReference type="ARBA" id="ARBA00004141"/>
    </source>
</evidence>
<feature type="transmembrane region" description="Helical" evidence="7">
    <location>
        <begin position="157"/>
        <end position="178"/>
    </location>
</feature>
<dbReference type="Pfam" id="PF03547">
    <property type="entry name" value="Mem_trans"/>
    <property type="match status" value="2"/>
</dbReference>
<evidence type="ECO:0000313" key="9">
    <source>
        <dbReference type="Proteomes" id="UP000011669"/>
    </source>
</evidence>
<reference evidence="8 9" key="1">
    <citation type="journal article" date="2014" name="PLoS Genet.">
        <title>Phylogenetically driven sequencing of extremely halophilic archaea reveals strategies for static and dynamic osmo-response.</title>
        <authorList>
            <person name="Becker E.A."/>
            <person name="Seitzer P.M."/>
            <person name="Tritt A."/>
            <person name="Larsen D."/>
            <person name="Krusor M."/>
            <person name="Yao A.I."/>
            <person name="Wu D."/>
            <person name="Madern D."/>
            <person name="Eisen J.A."/>
            <person name="Darling A.E."/>
            <person name="Facciotti M.T."/>
        </authorList>
    </citation>
    <scope>NUCLEOTIDE SEQUENCE [LARGE SCALE GENOMIC DNA]</scope>
    <source>
        <strain evidence="8 9">DSM 5350</strain>
    </source>
</reference>
<dbReference type="PANTHER" id="PTHR36838:SF1">
    <property type="entry name" value="SLR1864 PROTEIN"/>
    <property type="match status" value="1"/>
</dbReference>
<dbReference type="PANTHER" id="PTHR36838">
    <property type="entry name" value="AUXIN EFFLUX CARRIER FAMILY PROTEIN"/>
    <property type="match status" value="1"/>
</dbReference>
<dbReference type="Proteomes" id="UP000011669">
    <property type="component" value="Unassembled WGS sequence"/>
</dbReference>
<comment type="caution">
    <text evidence="8">The sequence shown here is derived from an EMBL/GenBank/DDBJ whole genome shotgun (WGS) entry which is preliminary data.</text>
</comment>
<comment type="subcellular location">
    <subcellularLocation>
        <location evidence="1">Membrane</location>
        <topology evidence="1">Multi-pass membrane protein</topology>
    </subcellularLocation>
</comment>
<feature type="transmembrane region" description="Helical" evidence="7">
    <location>
        <begin position="253"/>
        <end position="277"/>
    </location>
</feature>
<feature type="transmembrane region" description="Helical" evidence="7">
    <location>
        <begin position="96"/>
        <end position="120"/>
    </location>
</feature>
<dbReference type="GO" id="GO:0055085">
    <property type="term" value="P:transmembrane transport"/>
    <property type="evidence" value="ECO:0007669"/>
    <property type="project" value="InterPro"/>
</dbReference>
<feature type="transmembrane region" description="Helical" evidence="7">
    <location>
        <begin position="126"/>
        <end position="145"/>
    </location>
</feature>
<feature type="transmembrane region" description="Helical" evidence="7">
    <location>
        <begin position="198"/>
        <end position="216"/>
    </location>
</feature>
<feature type="transmembrane region" description="Helical" evidence="7">
    <location>
        <begin position="6"/>
        <end position="27"/>
    </location>
</feature>
<dbReference type="InParanoid" id="M0MHU8"/>
<evidence type="ECO:0000256" key="7">
    <source>
        <dbReference type="SAM" id="Phobius"/>
    </source>
</evidence>
<dbReference type="EMBL" id="AOMD01000021">
    <property type="protein sequence ID" value="EMA44913.1"/>
    <property type="molecule type" value="Genomic_DNA"/>
</dbReference>
<keyword evidence="9" id="KW-1185">Reference proteome</keyword>
<accession>M0MHU8</accession>
<dbReference type="STRING" id="1227455.C449_09659"/>
<evidence type="ECO:0000256" key="2">
    <source>
        <dbReference type="ARBA" id="ARBA00022448"/>
    </source>
</evidence>
<feature type="transmembrane region" description="Helical" evidence="7">
    <location>
        <begin position="289"/>
        <end position="312"/>
    </location>
</feature>
<gene>
    <name evidence="8" type="ORF">C449_09659</name>
</gene>
<dbReference type="AlphaFoldDB" id="M0MHU8"/>